<reference evidence="1" key="1">
    <citation type="submission" date="2018-06" db="EMBL/GenBank/DDBJ databases">
        <title>WGS assembly of Brassica rapa FPsc.</title>
        <authorList>
            <person name="Bowman J."/>
            <person name="Kohchi T."/>
            <person name="Yamato K."/>
            <person name="Jenkins J."/>
            <person name="Shu S."/>
            <person name="Ishizaki K."/>
            <person name="Yamaoka S."/>
            <person name="Nishihama R."/>
            <person name="Nakamura Y."/>
            <person name="Berger F."/>
            <person name="Adam C."/>
            <person name="Aki S."/>
            <person name="Althoff F."/>
            <person name="Araki T."/>
            <person name="Arteaga-Vazquez M."/>
            <person name="Balasubrmanian S."/>
            <person name="Bauer D."/>
            <person name="Boehm C."/>
            <person name="Briginshaw L."/>
            <person name="Caballero-Perez J."/>
            <person name="Catarino B."/>
            <person name="Chen F."/>
            <person name="Chiyoda S."/>
            <person name="Chovatia M."/>
            <person name="Davies K."/>
            <person name="Delmans M."/>
            <person name="Demura T."/>
            <person name="Dierschke T."/>
            <person name="Dolan L."/>
            <person name="Dorantes-Acosta A."/>
            <person name="Eklund D."/>
            <person name="Florent S."/>
            <person name="Flores-Sandoval E."/>
            <person name="Fujiyama A."/>
            <person name="Fukuzawa H."/>
            <person name="Galik B."/>
            <person name="Grimanelli D."/>
            <person name="Grimwood J."/>
            <person name="Grossniklaus U."/>
            <person name="Hamada T."/>
            <person name="Haseloff J."/>
            <person name="Hetherington A."/>
            <person name="Higo A."/>
            <person name="Hirakawa Y."/>
            <person name="Hundley H."/>
            <person name="Ikeda Y."/>
            <person name="Inoue K."/>
            <person name="Inoue S."/>
            <person name="Ishida S."/>
            <person name="Jia Q."/>
            <person name="Kakita M."/>
            <person name="Kanazawa T."/>
            <person name="Kawai Y."/>
            <person name="Kawashima T."/>
            <person name="Kennedy M."/>
            <person name="Kinose K."/>
            <person name="Kinoshita T."/>
            <person name="Kohara Y."/>
            <person name="Koide E."/>
            <person name="Komatsu K."/>
            <person name="Kopischke S."/>
            <person name="Kubo M."/>
            <person name="Kyozuka J."/>
            <person name="Lagercrantz U."/>
            <person name="Lin S."/>
            <person name="Lindquist E."/>
            <person name="Lipzen A."/>
            <person name="Lu C."/>
            <person name="Luna E."/>
            <person name="Martienssen R."/>
            <person name="Minamino N."/>
            <person name="Mizutani M."/>
            <person name="Mizutani M."/>
            <person name="Mochizuki N."/>
            <person name="Monte I."/>
            <person name="Mosher R."/>
            <person name="Nagasaki H."/>
            <person name="Nakagami H."/>
            <person name="Naramoto S."/>
            <person name="Nishitani K."/>
            <person name="Ohtani M."/>
            <person name="Okamoto T."/>
            <person name="Okumura M."/>
            <person name="Phillips J."/>
            <person name="Pollak B."/>
            <person name="Reinders A."/>
            <person name="Roevekamp M."/>
            <person name="Sano R."/>
            <person name="Sawa S."/>
            <person name="Schmid M."/>
            <person name="Shirakawa M."/>
            <person name="Solano R."/>
            <person name="Spunde A."/>
            <person name="Suetsugu N."/>
            <person name="Sugano S."/>
            <person name="Sugiyama A."/>
            <person name="Sun R."/>
            <person name="Suzuki Y."/>
            <person name="Takenaka M."/>
            <person name="Takezawa D."/>
            <person name="Tomogane H."/>
            <person name="Tsuzuki M."/>
            <person name="Ueda T."/>
            <person name="Umeda M."/>
            <person name="Ward J."/>
            <person name="Watanabe Y."/>
            <person name="Yazaki K."/>
            <person name="Yokoyama R."/>
            <person name="Yoshitake Y."/>
            <person name="Yotsui I."/>
            <person name="Zachgo S."/>
            <person name="Schmutz J."/>
        </authorList>
    </citation>
    <scope>NUCLEOTIDE SEQUENCE [LARGE SCALE GENOMIC DNA]</scope>
</reference>
<organism evidence="1">
    <name type="scientific">Brassica campestris</name>
    <name type="common">Field mustard</name>
    <dbReference type="NCBI Taxonomy" id="3711"/>
    <lineage>
        <taxon>Eukaryota</taxon>
        <taxon>Viridiplantae</taxon>
        <taxon>Streptophyta</taxon>
        <taxon>Embryophyta</taxon>
        <taxon>Tracheophyta</taxon>
        <taxon>Spermatophyta</taxon>
        <taxon>Magnoliopsida</taxon>
        <taxon>eudicotyledons</taxon>
        <taxon>Gunneridae</taxon>
        <taxon>Pentapetalae</taxon>
        <taxon>rosids</taxon>
        <taxon>malvids</taxon>
        <taxon>Brassicales</taxon>
        <taxon>Brassicaceae</taxon>
        <taxon>Brassiceae</taxon>
        <taxon>Brassica</taxon>
    </lineage>
</organism>
<dbReference type="Gene3D" id="1.10.340.70">
    <property type="match status" value="1"/>
</dbReference>
<dbReference type="Proteomes" id="UP000264353">
    <property type="component" value="Unassembled WGS sequence"/>
</dbReference>
<dbReference type="PANTHER" id="PTHR48475">
    <property type="entry name" value="RIBONUCLEASE H"/>
    <property type="match status" value="1"/>
</dbReference>
<name>A0A397L0B4_BRACM</name>
<dbReference type="PANTHER" id="PTHR48475:SF2">
    <property type="entry name" value="RIBONUCLEASE H"/>
    <property type="match status" value="1"/>
</dbReference>
<gene>
    <name evidence="1" type="ORF">BRARA_K00404</name>
</gene>
<proteinExistence type="predicted"/>
<feature type="non-terminal residue" evidence="1">
    <location>
        <position position="111"/>
    </location>
</feature>
<evidence type="ECO:0000313" key="1">
    <source>
        <dbReference type="EMBL" id="RIA05303.1"/>
    </source>
</evidence>
<dbReference type="EMBL" id="KZ864370">
    <property type="protein sequence ID" value="RIA05303.1"/>
    <property type="molecule type" value="Genomic_DNA"/>
</dbReference>
<sequence length="111" mass="12794">PLNEEVSAIEEEETWMTPIVWYLKDDILSENRNESKKIKKQAARYCLSQGVLYRRSFAGPYLRCVTPREAARILVELHEGDCGSHSSGRSLVLRTKRAGYYWPTMAEEANK</sequence>
<feature type="non-terminal residue" evidence="1">
    <location>
        <position position="1"/>
    </location>
</feature>
<dbReference type="AlphaFoldDB" id="A0A397L0B4"/>
<accession>A0A397L0B4</accession>
<evidence type="ECO:0008006" key="2">
    <source>
        <dbReference type="Google" id="ProtNLM"/>
    </source>
</evidence>
<protein>
    <recommendedName>
        <fullName evidence="2">Integrase zinc-binding domain-containing protein</fullName>
    </recommendedName>
</protein>